<keyword evidence="4" id="KW-1185">Reference proteome</keyword>
<feature type="region of interest" description="Disordered" evidence="1">
    <location>
        <begin position="689"/>
        <end position="774"/>
    </location>
</feature>
<feature type="compositionally biased region" description="Low complexity" evidence="1">
    <location>
        <begin position="277"/>
        <end position="297"/>
    </location>
</feature>
<dbReference type="PANTHER" id="PTHR37984:SF5">
    <property type="entry name" value="PROTEIN NYNRIN-LIKE"/>
    <property type="match status" value="1"/>
</dbReference>
<feature type="non-terminal residue" evidence="3">
    <location>
        <position position="2711"/>
    </location>
</feature>
<feature type="region of interest" description="Disordered" evidence="1">
    <location>
        <begin position="2263"/>
        <end position="2289"/>
    </location>
</feature>
<dbReference type="PROSITE" id="PS50994">
    <property type="entry name" value="INTEGRASE"/>
    <property type="match status" value="1"/>
</dbReference>
<feature type="compositionally biased region" description="Basic residues" evidence="1">
    <location>
        <begin position="409"/>
        <end position="424"/>
    </location>
</feature>
<feature type="compositionally biased region" description="Low complexity" evidence="1">
    <location>
        <begin position="426"/>
        <end position="446"/>
    </location>
</feature>
<gene>
    <name evidence="3" type="primary">RE1</name>
    <name evidence="3" type="ORF">SNEC2469_LOCUS23859</name>
</gene>
<feature type="region of interest" description="Disordered" evidence="1">
    <location>
        <begin position="349"/>
        <end position="371"/>
    </location>
</feature>
<dbReference type="InterPro" id="IPR050951">
    <property type="entry name" value="Retrovirus_Pol_polyprotein"/>
</dbReference>
<dbReference type="GO" id="GO:0003676">
    <property type="term" value="F:nucleic acid binding"/>
    <property type="evidence" value="ECO:0007669"/>
    <property type="project" value="InterPro"/>
</dbReference>
<sequence>KAKMFFDDDLLSGAQAQGVHPDVGAGAPQADFEDGAANGSPGSGALSSVETLSATASRRKRGSRGGAGSKTSPEKRWRSGAVPQPPSFDGDIEADPYCYRHYRRRLLRWVEITKEYLPGNEQALRALENLKGEAEVEMEEVEDSRYNVPNGIQVLLQDLERSFGAKEMFRQGGTIREFENVGRLQGESVHAFARRFRLLERKLKDNQVPEYPEVARVIKLLDGLRLDEKSVSALLLAAGNKYDMRAILNAVSIQYPAGMTITGLPRLRADRRGRGRGTSSSSAASTTASSARSGPSGKRWRHWNTTWEEVDDPSFEAEDGDQPPEDAPLYQDEGAPPDEEAEDVIYEENEQADEEDDGAAWGDYDAGDGGHYDENEDLHELMQALTVTSKRLAGLVQARGFYQTDGKGKSKGKGKGKSKGKGRGGKSAVGSKPFGKSSGKKGQPSKSKGKGKTDNALHQQRLQGSLCLGCGASDHWLKDCPSYTVQNAQLTSAAIDGLVLDAEGTASIWAVTVSANEPQTDIAATDNGKQHELYQAPSLSEFEPFTSVPKNPSILLQYYQGDSSAYIIADTGCQRQVAGEGWHVRKRSEIEPLCRLEYPDVCKFSFGPSDALTSQGRYVYPAAIAGKPLAMCVSSVNAKAGIRVRICDLCGTRYVLLPSGTSVLATPKASPSAKTPLNLPEHVMEAIRGKRPAAGKPQVARSQGSSRPSSISSPAYAPPPPPRLRPRSTTTAPKAAPKMVPRAKSMMQAASASSSLPIPRRRQWHGSESDRMSTGTGVYHEDMDWSEAAAPAETTEWVEPNWAMPDDYDHYEGSENSQFDPNDLIPHDFEEEEADEEHGDHDLLRGSADEPLMPEDAGAFKAKAGTLKRVLGNEKSMLDAWQLEQRAYAVRAQRARSTRVFGSDLIEVYGGNAEITRVGLLHALRVLQPVDKIYGHDLSTGNDFETLRNLLLKHRPFLVIFEFPCTLWSNIQHLNYDKLTLDELRAKQLCSIREMCKTIRAIHEAYGGHFLLENPAYTPFWQHPEIMQRYDIPNVELQVGHMCCYDLRGKDDKLLKKPTAWMSDLSLLLKELGHQCPGPELHDHGQVLGGNSSRSQVYTTTLAQAVIRGLHASLKEAGDERYNRAHESDSQAWQADVESDELVLPDWQPPGETSVVTVFFLDVNRHEDSWLPLLKEAEAQLKDKVRPDRVIPTNTPFGEQLKTLVPWKIIRIQICRTPMQRRLPLEVLQAGAQHRGAALWLSDGSVSIEAEAVSRILAQSAGRFSTPVRVAVFFFGTAPATSLNETANELPETDVKVDVTGDKVDEVETMRPHQPGFRDISFPGLKGAPKWLLQVMRRLHTNLGHPSTATMVRHLTASGASETAIQAARHLRCEVCLRVQPPREPRPAKPFTARRFNDRLNMDVLWLKDISGRAHGYLSQVDEATSYHVLSYMRDRTEEETIRLLINGWFSFFGPPDELVLDSDGSFRGFRFETLQAQCAVKVRYAPADAHYQMGKVERHGQAIRYIVQRLVSQFAPLGADELNVVAVMSAAAKNNLMRRAGSSPAQWVYGRAHKIPGALLSSGGSIESCSLHDDSSRLRLVEQIRAKAMMLFHQFESDAALRAALLRKPRPARGPFAEGQRIAYYRAKNSADGEGTLEGYRQGVIVAVDGSTLWIRNTRGRLVSASKEQVRSIGGEEEWWAPSQADLDLLKKSDQDLDAKHSPLAFRLPDGSVPRAGDDQAVAAELDFQLRAASPAPRPVLDADGRPVLDPSGQPDAVAVEARLRPDVLYHQCQNNRSPVVMVRDRHLALRRSSYGTSDMQRDLESLMNQMPSDATSRGTKRPADATLEAPSQSSLRREPNTEEEHAENLLLFCRDCGEQHRVSVQGVDSCSRCLSTRTVSSPMHVVSWFDEVKEREALEQCFENRTSSSYSASSAMQAVSFENEFDPAQDKNNSCPSHEFTGRLDVLHRHGRDDASRVGWDGSPCELQPLFQSDNYLTAAHHLGCHEEDVNAWTTSTTRATSATTSRTSARRPTLASEHVAKQLLRAQDFRASTLHQLLEAVEFPSNKRNCLDDSSGGFLLGLYSHGNFTGITKATGAHRQLAKYVMSYMRHHGLKGQTSSIYISRNATAKCHKDSHNLAGSLNWVTSVGSYTGGELWVECSSDCPPADAVYRMVNGKNTPGFLVNTRNQVLSFRPDCFHETMPFKGTRYSIVAYTTRSLPNAPSSARRRLQRLGFNSGFANWDVWQAYVDESSGARPWWLDETVAEAYPARSWRPPEEGEVMAMDTSGDDAHDGAQEPPSRAQRQALKKELPWQAMSEAEVPQFIQAVLDEWAEWRKWSSCRPIHVDLSRIDPTLILPSRICYRWKVKGAVEEWNDSSLLYKLSAPVYGQANAPRRWYVHVANTLGGLGWTAHTLDPCLWLYREEIDGVLKVTAVLGVHVDDMIMAALHGKEKVLEAIHGSFTWGSEWESKDFTFVGRHIRQHEDWTLTVDQASYIAEVPITKISLAMEEKLSDHPEMITEFRSGIGSLQWMAGTTRGDIAADTSLLQKPPSQLTMADLAEVNGVLRYVRATRDAYYKVIPIDFEEMLLIAYGDSAWANAPGGKSQGGLLVAATSKKVLQTPQPASLLEWKSYRHQRVLRSTLAAEAASLDKAEDYGNFIATMLSEMIDGRYTATLREVPIIEVLPVTDARSLWDAIHRLSTTFAEKRVEISIATLRQQCRALRWPTA</sequence>
<feature type="compositionally biased region" description="Acidic residues" evidence="1">
    <location>
        <begin position="349"/>
        <end position="358"/>
    </location>
</feature>
<proteinExistence type="predicted"/>
<dbReference type="Proteomes" id="UP000601435">
    <property type="component" value="Unassembled WGS sequence"/>
</dbReference>
<dbReference type="GO" id="GO:0015074">
    <property type="term" value="P:DNA integration"/>
    <property type="evidence" value="ECO:0007669"/>
    <property type="project" value="InterPro"/>
</dbReference>
<dbReference type="InterPro" id="IPR001584">
    <property type="entry name" value="Integrase_cat-core"/>
</dbReference>
<feature type="region of interest" description="Disordered" evidence="1">
    <location>
        <begin position="403"/>
        <end position="456"/>
    </location>
</feature>
<dbReference type="InterPro" id="IPR036397">
    <property type="entry name" value="RNaseH_sf"/>
</dbReference>
<name>A0A812Z135_9DINO</name>
<dbReference type="EMBL" id="CAJNJA010045064">
    <property type="protein sequence ID" value="CAE7806594.1"/>
    <property type="molecule type" value="Genomic_DNA"/>
</dbReference>
<feature type="region of interest" description="Disordered" evidence="1">
    <location>
        <begin position="16"/>
        <end position="90"/>
    </location>
</feature>
<dbReference type="PANTHER" id="PTHR37984">
    <property type="entry name" value="PROTEIN CBG26694"/>
    <property type="match status" value="1"/>
</dbReference>
<dbReference type="SUPFAM" id="SSF53098">
    <property type="entry name" value="Ribonuclease H-like"/>
    <property type="match status" value="1"/>
</dbReference>
<dbReference type="Gene3D" id="3.30.420.10">
    <property type="entry name" value="Ribonuclease H-like superfamily/Ribonuclease H"/>
    <property type="match status" value="1"/>
</dbReference>
<dbReference type="InterPro" id="IPR012337">
    <property type="entry name" value="RNaseH-like_sf"/>
</dbReference>
<dbReference type="OrthoDB" id="429934at2759"/>
<feature type="domain" description="Integrase catalytic" evidence="2">
    <location>
        <begin position="1386"/>
        <end position="1553"/>
    </location>
</feature>
<feature type="region of interest" description="Disordered" evidence="1">
    <location>
        <begin position="1811"/>
        <end position="1843"/>
    </location>
</feature>
<organism evidence="3 4">
    <name type="scientific">Symbiodinium necroappetens</name>
    <dbReference type="NCBI Taxonomy" id="1628268"/>
    <lineage>
        <taxon>Eukaryota</taxon>
        <taxon>Sar</taxon>
        <taxon>Alveolata</taxon>
        <taxon>Dinophyceae</taxon>
        <taxon>Suessiales</taxon>
        <taxon>Symbiodiniaceae</taxon>
        <taxon>Symbiodinium</taxon>
    </lineage>
</organism>
<evidence type="ECO:0000313" key="4">
    <source>
        <dbReference type="Proteomes" id="UP000601435"/>
    </source>
</evidence>
<comment type="caution">
    <text evidence="3">The sequence shown here is derived from an EMBL/GenBank/DDBJ whole genome shotgun (WGS) entry which is preliminary data.</text>
</comment>
<feature type="compositionally biased region" description="Low complexity" evidence="1">
    <location>
        <begin position="700"/>
        <end position="715"/>
    </location>
</feature>
<feature type="region of interest" description="Disordered" evidence="1">
    <location>
        <begin position="1736"/>
        <end position="1755"/>
    </location>
</feature>
<evidence type="ECO:0000313" key="3">
    <source>
        <dbReference type="EMBL" id="CAE7806594.1"/>
    </source>
</evidence>
<protein>
    <submittedName>
        <fullName evidence="3">RE1 protein</fullName>
    </submittedName>
</protein>
<feature type="compositionally biased region" description="Acidic residues" evidence="1">
    <location>
        <begin position="308"/>
        <end position="324"/>
    </location>
</feature>
<reference evidence="3" key="1">
    <citation type="submission" date="2021-02" db="EMBL/GenBank/DDBJ databases">
        <authorList>
            <person name="Dougan E. K."/>
            <person name="Rhodes N."/>
            <person name="Thang M."/>
            <person name="Chan C."/>
        </authorList>
    </citation>
    <scope>NUCLEOTIDE SEQUENCE</scope>
</reference>
<evidence type="ECO:0000259" key="2">
    <source>
        <dbReference type="PROSITE" id="PS50994"/>
    </source>
</evidence>
<accession>A0A812Z135</accession>
<feature type="region of interest" description="Disordered" evidence="1">
    <location>
        <begin position="266"/>
        <end position="337"/>
    </location>
</feature>
<evidence type="ECO:0000256" key="1">
    <source>
        <dbReference type="SAM" id="MobiDB-lite"/>
    </source>
</evidence>